<organism evidence="9 10">
    <name type="scientific">Oceanidesulfovibrio marinus</name>
    <dbReference type="NCBI Taxonomy" id="370038"/>
    <lineage>
        <taxon>Bacteria</taxon>
        <taxon>Pseudomonadati</taxon>
        <taxon>Thermodesulfobacteriota</taxon>
        <taxon>Desulfovibrionia</taxon>
        <taxon>Desulfovibrionales</taxon>
        <taxon>Desulfovibrionaceae</taxon>
        <taxon>Oceanidesulfovibrio</taxon>
    </lineage>
</organism>
<evidence type="ECO:0000256" key="2">
    <source>
        <dbReference type="ARBA" id="ARBA00022692"/>
    </source>
</evidence>
<feature type="domain" description="NADH-Ubiquinone oxidoreductase (complex I) chain 5 N-terminal" evidence="8">
    <location>
        <begin position="68"/>
        <end position="118"/>
    </location>
</feature>
<keyword evidence="4 6" id="KW-0472">Membrane</keyword>
<evidence type="ECO:0000313" key="9">
    <source>
        <dbReference type="EMBL" id="QJT09547.1"/>
    </source>
</evidence>
<feature type="transmembrane region" description="Helical" evidence="6">
    <location>
        <begin position="246"/>
        <end position="268"/>
    </location>
</feature>
<dbReference type="PANTHER" id="PTHR42829:SF2">
    <property type="entry name" value="NADH-UBIQUINONE OXIDOREDUCTASE CHAIN 5"/>
    <property type="match status" value="1"/>
</dbReference>
<feature type="transmembrane region" description="Helical" evidence="6">
    <location>
        <begin position="414"/>
        <end position="438"/>
    </location>
</feature>
<feature type="transmembrane region" description="Helical" evidence="6">
    <location>
        <begin position="617"/>
        <end position="637"/>
    </location>
</feature>
<proteinExistence type="predicted"/>
<dbReference type="Pfam" id="PF00662">
    <property type="entry name" value="Proton_antipo_N"/>
    <property type="match status" value="1"/>
</dbReference>
<comment type="subcellular location">
    <subcellularLocation>
        <location evidence="1">Endomembrane system</location>
        <topology evidence="1">Multi-pass membrane protein</topology>
    </subcellularLocation>
    <subcellularLocation>
        <location evidence="5">Membrane</location>
        <topology evidence="5">Multi-pass membrane protein</topology>
    </subcellularLocation>
</comment>
<dbReference type="Proteomes" id="UP000503251">
    <property type="component" value="Chromosome"/>
</dbReference>
<feature type="transmembrane region" description="Helical" evidence="6">
    <location>
        <begin position="171"/>
        <end position="192"/>
    </location>
</feature>
<keyword evidence="3 6" id="KW-1133">Transmembrane helix</keyword>
<protein>
    <submittedName>
        <fullName evidence="9">NADH-quinone oxidoreductase subunit L</fullName>
    </submittedName>
</protein>
<feature type="transmembrane region" description="Helical" evidence="6">
    <location>
        <begin position="459"/>
        <end position="477"/>
    </location>
</feature>
<name>A0ABX6NG39_9BACT</name>
<dbReference type="InterPro" id="IPR018393">
    <property type="entry name" value="NADHpl_OxRdtase_5_subgr"/>
</dbReference>
<reference evidence="9 10" key="1">
    <citation type="submission" date="2019-04" db="EMBL/GenBank/DDBJ databases">
        <title>Isolation and culture of sulfate reducing bacteria from the cold seep of the South China Sea.</title>
        <authorList>
            <person name="Sun C."/>
            <person name="Liu R."/>
        </authorList>
    </citation>
    <scope>NUCLEOTIDE SEQUENCE [LARGE SCALE GENOMIC DNA]</scope>
    <source>
        <strain evidence="9 10">CS1</strain>
    </source>
</reference>
<gene>
    <name evidence="9" type="primary">nuoL</name>
    <name evidence="9" type="ORF">E8L03_11630</name>
</gene>
<dbReference type="Gene3D" id="1.20.5.2700">
    <property type="match status" value="1"/>
</dbReference>
<sequence>MTVFICLILFTPLLGATLLALAGRAISRRLSGVLACLCVAGSLAGAIAGWSALAESGSTTQTIHLFTWFSVAGLNASFSALYNHLAAVMATMVAFVSLIIHVHSYFFMRDDESWVRYFCYLNLFVFFMQVIVLADNLIFLFMGWEGVGFCSFALIGFWYTDPSRVMAGRKAFLVTRVGDVAFIAAMAVLFYATNSLGIADILGATGTLAPATVTLVGLLFLWAAAGKSAQLPLLVWLPDAMAGPSPVSALIHAATMVTAGVYLLIRLFPMLVLSTLTMEVIAALGALTALFAACAALAQHDIKRVLAWSTISQVGYMVIGVGIGDPNGSFFHLLVHAFFKSLLFMVAGIVIQALHEEHDIFKMGARVRKIAPGTALAFFCGAAALAGLPPFAGFFSKGTILEHALTSAVHGPPIWMAVWAAGTVTALLTALYSFRVFFLAFTGKPALEPDTKTEKTPPAMLHVLWPLALLSVVAGALNMPEHVAMQLGIPPHWLDHVLGNLAGPVMEHPDQHLASMAELIDGSLALVGFAIALFIYGPWRIRKPAADKGLAAAMQRGFGLDYLYMTYVARPYRAAADLIWKNVEDGGVDSAALGLGGIAVRAGNRARRWGEDKLTSYLLWLLLGLVIMLVIVAAVGIR</sequence>
<feature type="transmembrane region" description="Helical" evidence="6">
    <location>
        <begin position="280"/>
        <end position="298"/>
    </location>
</feature>
<keyword evidence="10" id="KW-1185">Reference proteome</keyword>
<dbReference type="NCBIfam" id="NF005141">
    <property type="entry name" value="PRK06590.1"/>
    <property type="match status" value="1"/>
</dbReference>
<evidence type="ECO:0000313" key="10">
    <source>
        <dbReference type="Proteomes" id="UP000503251"/>
    </source>
</evidence>
<accession>A0ABX6NG39</accession>
<evidence type="ECO:0000259" key="7">
    <source>
        <dbReference type="Pfam" id="PF00361"/>
    </source>
</evidence>
<evidence type="ECO:0000259" key="8">
    <source>
        <dbReference type="Pfam" id="PF00662"/>
    </source>
</evidence>
<feature type="transmembrane region" description="Helical" evidence="6">
    <location>
        <begin position="32"/>
        <end position="53"/>
    </location>
</feature>
<feature type="transmembrane region" description="Helical" evidence="6">
    <location>
        <begin position="519"/>
        <end position="539"/>
    </location>
</feature>
<feature type="transmembrane region" description="Helical" evidence="6">
    <location>
        <begin position="114"/>
        <end position="132"/>
    </location>
</feature>
<feature type="transmembrane region" description="Helical" evidence="6">
    <location>
        <begin position="330"/>
        <end position="354"/>
    </location>
</feature>
<dbReference type="InterPro" id="IPR003945">
    <property type="entry name" value="NU5C-like"/>
</dbReference>
<evidence type="ECO:0000256" key="6">
    <source>
        <dbReference type="SAM" id="Phobius"/>
    </source>
</evidence>
<dbReference type="RefSeq" id="WP_171267452.1">
    <property type="nucleotide sequence ID" value="NZ_CP039543.1"/>
</dbReference>
<feature type="domain" description="NADH:quinone oxidoreductase/Mrp antiporter transmembrane" evidence="7">
    <location>
        <begin position="134"/>
        <end position="408"/>
    </location>
</feature>
<dbReference type="PRINTS" id="PR01434">
    <property type="entry name" value="NADHDHGNASE5"/>
</dbReference>
<keyword evidence="2 5" id="KW-0812">Transmembrane</keyword>
<feature type="transmembrane region" description="Helical" evidence="6">
    <location>
        <begin position="375"/>
        <end position="394"/>
    </location>
</feature>
<feature type="transmembrane region" description="Helical" evidence="6">
    <location>
        <begin position="305"/>
        <end position="324"/>
    </location>
</feature>
<feature type="transmembrane region" description="Helical" evidence="6">
    <location>
        <begin position="88"/>
        <end position="107"/>
    </location>
</feature>
<evidence type="ECO:0000256" key="4">
    <source>
        <dbReference type="ARBA" id="ARBA00023136"/>
    </source>
</evidence>
<dbReference type="PRINTS" id="PR01435">
    <property type="entry name" value="NPOXDRDTASE5"/>
</dbReference>
<dbReference type="InterPro" id="IPR001750">
    <property type="entry name" value="ND/Mrp_TM"/>
</dbReference>
<evidence type="ECO:0000256" key="3">
    <source>
        <dbReference type="ARBA" id="ARBA00022989"/>
    </source>
</evidence>
<dbReference type="EMBL" id="CP039543">
    <property type="protein sequence ID" value="QJT09547.1"/>
    <property type="molecule type" value="Genomic_DNA"/>
</dbReference>
<feature type="transmembrane region" description="Helical" evidence="6">
    <location>
        <begin position="198"/>
        <end position="225"/>
    </location>
</feature>
<evidence type="ECO:0000256" key="1">
    <source>
        <dbReference type="ARBA" id="ARBA00004127"/>
    </source>
</evidence>
<dbReference type="NCBIfam" id="TIGR01974">
    <property type="entry name" value="NDH_I_L"/>
    <property type="match status" value="1"/>
</dbReference>
<evidence type="ECO:0000256" key="5">
    <source>
        <dbReference type="RuleBase" id="RU000320"/>
    </source>
</evidence>
<dbReference type="InterPro" id="IPR001516">
    <property type="entry name" value="Proton_antipo_N"/>
</dbReference>
<feature type="transmembrane region" description="Helical" evidence="6">
    <location>
        <begin position="138"/>
        <end position="159"/>
    </location>
</feature>
<dbReference type="Pfam" id="PF00361">
    <property type="entry name" value="Proton_antipo_M"/>
    <property type="match status" value="1"/>
</dbReference>
<dbReference type="PANTHER" id="PTHR42829">
    <property type="entry name" value="NADH-UBIQUINONE OXIDOREDUCTASE CHAIN 5"/>
    <property type="match status" value="1"/>
</dbReference>